<sequence length="328" mass="34188">MRPTGPLLTLTLLQGVSWGVMAVVTAAIFGAWPVSMATVHAWEWLAWGTGALGGSASVFHMHRLAAARHVLRRLRSSWLSREALSTGGYMAVLSVAVALRVLWPQARGLWEAATLLAAGLGAVAVYITAMLYATIPAMRSWHSPLTVVVFFAAALLSGLAGAGAVAAWTGGPGRGGLPGVEAAAALVFGALVALQIRAFRLAAAGVLAATGTGLAGRPYRLQDAGGSRPPYRTQTQIWPVLPAAVRTSGYAAVLVLAVVGPCLAALQGTAGLVWGAGSAWLGVALSRGMFFADATHSSRVWFADQPKIPSPVRREPGRPYRRRTSIKL</sequence>
<dbReference type="Proteomes" id="UP000325292">
    <property type="component" value="Chromosome"/>
</dbReference>
<dbReference type="PANTHER" id="PTHR38095">
    <property type="entry name" value="ANAEROBIC DIMETHYL SULFOXIDE REDUCTASE CHAIN YNFH"/>
    <property type="match status" value="1"/>
</dbReference>
<name>A0ABM6RNZ2_9FIRM</name>
<keyword evidence="1" id="KW-0472">Membrane</keyword>
<feature type="transmembrane region" description="Helical" evidence="1">
    <location>
        <begin position="109"/>
        <end position="133"/>
    </location>
</feature>
<keyword evidence="1" id="KW-1133">Transmembrane helix</keyword>
<reference evidence="2 3" key="1">
    <citation type="journal article" date="2019" name="Sci. Rep.">
        <title>Sulfobacillus thermotolerans: new insights into resistance and metabolic capacities of acidophilic chemolithotrophs.</title>
        <authorList>
            <person name="Panyushkina A.E."/>
            <person name="Babenko V.V."/>
            <person name="Nikitina A.S."/>
            <person name="Selezneva O.V."/>
            <person name="Tsaplina I.A."/>
            <person name="Letarova M.A."/>
            <person name="Kostryukova E.S."/>
            <person name="Letarov A.V."/>
        </authorList>
    </citation>
    <scope>NUCLEOTIDE SEQUENCE [LARGE SCALE GENOMIC DNA]</scope>
    <source>
        <strain evidence="2 3">Kr1</strain>
    </source>
</reference>
<feature type="transmembrane region" description="Helical" evidence="1">
    <location>
        <begin position="175"/>
        <end position="194"/>
    </location>
</feature>
<evidence type="ECO:0000313" key="2">
    <source>
        <dbReference type="EMBL" id="AUW93111.1"/>
    </source>
</evidence>
<feature type="transmembrane region" description="Helical" evidence="1">
    <location>
        <begin position="44"/>
        <end position="62"/>
    </location>
</feature>
<dbReference type="EMBL" id="CP019454">
    <property type="protein sequence ID" value="AUW93111.1"/>
    <property type="molecule type" value="Genomic_DNA"/>
</dbReference>
<evidence type="ECO:0008006" key="4">
    <source>
        <dbReference type="Google" id="ProtNLM"/>
    </source>
</evidence>
<accession>A0ABM6RNZ2</accession>
<dbReference type="Pfam" id="PF04976">
    <property type="entry name" value="DmsC"/>
    <property type="match status" value="1"/>
</dbReference>
<gene>
    <name evidence="2" type="ORF">BXT84_03380</name>
</gene>
<evidence type="ECO:0000256" key="1">
    <source>
        <dbReference type="SAM" id="Phobius"/>
    </source>
</evidence>
<feature type="transmembrane region" description="Helical" evidence="1">
    <location>
        <begin position="7"/>
        <end position="32"/>
    </location>
</feature>
<keyword evidence="1" id="KW-0812">Transmembrane</keyword>
<organism evidence="2 3">
    <name type="scientific">Sulfobacillus thermotolerans</name>
    <dbReference type="NCBI Taxonomy" id="338644"/>
    <lineage>
        <taxon>Bacteria</taxon>
        <taxon>Bacillati</taxon>
        <taxon>Bacillota</taxon>
        <taxon>Clostridia</taxon>
        <taxon>Eubacteriales</taxon>
        <taxon>Clostridiales Family XVII. Incertae Sedis</taxon>
        <taxon>Sulfobacillus</taxon>
    </lineage>
</organism>
<feature type="transmembrane region" description="Helical" evidence="1">
    <location>
        <begin position="272"/>
        <end position="292"/>
    </location>
</feature>
<dbReference type="InterPro" id="IPR007059">
    <property type="entry name" value="DmsC"/>
</dbReference>
<feature type="transmembrane region" description="Helical" evidence="1">
    <location>
        <begin position="83"/>
        <end position="103"/>
    </location>
</feature>
<dbReference type="PANTHER" id="PTHR38095:SF2">
    <property type="entry name" value="ANAEROBIC DIMETHYL SULFOXIDE REDUCTASE CHAIN C"/>
    <property type="match status" value="1"/>
</dbReference>
<evidence type="ECO:0000313" key="3">
    <source>
        <dbReference type="Proteomes" id="UP000325292"/>
    </source>
</evidence>
<keyword evidence="3" id="KW-1185">Reference proteome</keyword>
<proteinExistence type="predicted"/>
<protein>
    <recommendedName>
        <fullName evidence="4">DMSO reductase</fullName>
    </recommendedName>
</protein>
<feature type="transmembrane region" description="Helical" evidence="1">
    <location>
        <begin position="145"/>
        <end position="169"/>
    </location>
</feature>